<sequence length="73" mass="7835">MATAPWLQSPRPKAQGQRRDGEGQAQRLDELIALQVQGLKVGHGRDDEDTGGPGDNPGEAAHDRPEPGLQCRP</sequence>
<evidence type="ECO:0000313" key="2">
    <source>
        <dbReference type="EMBL" id="SNB77426.1"/>
    </source>
</evidence>
<feature type="compositionally biased region" description="Basic and acidic residues" evidence="1">
    <location>
        <begin position="17"/>
        <end position="30"/>
    </location>
</feature>
<organism evidence="2 3">
    <name type="scientific">Arboricoccus pini</name>
    <dbReference type="NCBI Taxonomy" id="1963835"/>
    <lineage>
        <taxon>Bacteria</taxon>
        <taxon>Pseudomonadati</taxon>
        <taxon>Pseudomonadota</taxon>
        <taxon>Alphaproteobacteria</taxon>
        <taxon>Geminicoccales</taxon>
        <taxon>Geminicoccaceae</taxon>
        <taxon>Arboricoccus</taxon>
    </lineage>
</organism>
<accession>A0A212RXP9</accession>
<gene>
    <name evidence="2" type="ORF">SAMN07250955_11678</name>
</gene>
<dbReference type="EMBL" id="FYEH01000016">
    <property type="protein sequence ID" value="SNB77426.1"/>
    <property type="molecule type" value="Genomic_DNA"/>
</dbReference>
<keyword evidence="3" id="KW-1185">Reference proteome</keyword>
<protein>
    <submittedName>
        <fullName evidence="2">Uncharacterized protein</fullName>
    </submittedName>
</protein>
<proteinExistence type="predicted"/>
<dbReference type="Proteomes" id="UP000197065">
    <property type="component" value="Unassembled WGS sequence"/>
</dbReference>
<name>A0A212RXP9_9PROT</name>
<evidence type="ECO:0000256" key="1">
    <source>
        <dbReference type="SAM" id="MobiDB-lite"/>
    </source>
</evidence>
<reference evidence="2 3" key="1">
    <citation type="submission" date="2017-06" db="EMBL/GenBank/DDBJ databases">
        <authorList>
            <person name="Kim H.J."/>
            <person name="Triplett B.A."/>
        </authorList>
    </citation>
    <scope>NUCLEOTIDE SEQUENCE [LARGE SCALE GENOMIC DNA]</scope>
    <source>
        <strain evidence="2 3">B29T1</strain>
    </source>
</reference>
<dbReference type="AlphaFoldDB" id="A0A212RXP9"/>
<evidence type="ECO:0000313" key="3">
    <source>
        <dbReference type="Proteomes" id="UP000197065"/>
    </source>
</evidence>
<feature type="region of interest" description="Disordered" evidence="1">
    <location>
        <begin position="1"/>
        <end position="73"/>
    </location>
</feature>